<sequence length="306" mass="33560">MTTSNRFPSGASTEQVKKDAKKLAKANSIPLHEALDRAAAEHGAPVPWNRVQEYLASQDNEELLARFPLPLSAGGDFLVSITVQRPLISVTGVVAVGKSISAMLIAEQFLAQTRGRVHLVSAYDLPADNGQVASESSWGHVWNRLKSEYGNRCLQVSSIRRPGEHLPAEALDLTSTRPDRGDLVIVDERNYGARGQSFEEIASVARMWRVGVVLCKIGGPWIGEITREPADGGPFTVHVECFRAPRTEETTLLVTEVLTRKQSSCRVVPGADLGSPARRFRFDRSTLQKIEALPVTRSQTNTRSTH</sequence>
<name>A0A6G6J7T6_PSENT</name>
<dbReference type="KEGG" id="pnt:G5B91_34715"/>
<dbReference type="RefSeq" id="WP_017520061.1">
    <property type="nucleotide sequence ID" value="NZ_CP049142.1"/>
</dbReference>
<organism evidence="1 2">
    <name type="scientific">Pseudomonas nitroreducens</name>
    <dbReference type="NCBI Taxonomy" id="46680"/>
    <lineage>
        <taxon>Bacteria</taxon>
        <taxon>Pseudomonadati</taxon>
        <taxon>Pseudomonadota</taxon>
        <taxon>Gammaproteobacteria</taxon>
        <taxon>Pseudomonadales</taxon>
        <taxon>Pseudomonadaceae</taxon>
        <taxon>Pseudomonas</taxon>
    </lineage>
</organism>
<keyword evidence="1" id="KW-0614">Plasmid</keyword>
<dbReference type="Proteomes" id="UP000501063">
    <property type="component" value="Plasmid pPniHBP1_1"/>
</dbReference>
<gene>
    <name evidence="1" type="ORF">G5B91_34715</name>
</gene>
<dbReference type="InterPro" id="IPR027417">
    <property type="entry name" value="P-loop_NTPase"/>
</dbReference>
<dbReference type="SUPFAM" id="SSF52540">
    <property type="entry name" value="P-loop containing nucleoside triphosphate hydrolases"/>
    <property type="match status" value="1"/>
</dbReference>
<reference evidence="1 2" key="1">
    <citation type="submission" date="2020-02" db="EMBL/GenBank/DDBJ databases">
        <title>Integrative conjugative elements (ICEs) and plasmids drive adaptation of Pseudomonas nitroreducens strain HBP1 to wastewater environment.</title>
        <authorList>
            <person name="Sentchilo V."/>
            <person name="Carraro N."/>
            <person name="Bertelli C."/>
            <person name="van der Meer J.R."/>
        </authorList>
    </citation>
    <scope>NUCLEOTIDE SEQUENCE [LARGE SCALE GENOMIC DNA]</scope>
    <source>
        <strain evidence="1 2">HBP1</strain>
        <plasmid evidence="2">ppnihbp1_1</plasmid>
    </source>
</reference>
<dbReference type="AlphaFoldDB" id="A0A6G6J7T6"/>
<geneLocation type="plasmid" evidence="2">
    <name>ppnihbp1_1</name>
</geneLocation>
<protein>
    <submittedName>
        <fullName evidence="1">Uncharacterized protein</fullName>
    </submittedName>
</protein>
<evidence type="ECO:0000313" key="2">
    <source>
        <dbReference type="Proteomes" id="UP000501063"/>
    </source>
</evidence>
<proteinExistence type="predicted"/>
<evidence type="ECO:0000313" key="1">
    <source>
        <dbReference type="EMBL" id="QIE91486.1"/>
    </source>
</evidence>
<dbReference type="EMBL" id="CP049142">
    <property type="protein sequence ID" value="QIE91486.1"/>
    <property type="molecule type" value="Genomic_DNA"/>
</dbReference>
<accession>A0A6G6J7T6</accession>